<dbReference type="PATRIC" id="fig|1317121.7.peg.2238"/>
<name>A0A0L1JRZ5_9RHOB</name>
<reference evidence="1 2" key="1">
    <citation type="journal article" date="2015" name="Int. J. Syst. Evol. Microbiol.">
        <title>Aestuariivita atlantica sp. nov., isolated from deep sea sediment of the Atlantic Ocean.</title>
        <authorList>
            <person name="Li G."/>
            <person name="Lai Q."/>
            <person name="Du Y."/>
            <person name="Liu X."/>
            <person name="Sun F."/>
            <person name="Shao Z."/>
        </authorList>
    </citation>
    <scope>NUCLEOTIDE SEQUENCE [LARGE SCALE GENOMIC DNA]</scope>
    <source>
        <strain evidence="1 2">22II-S11-z3</strain>
    </source>
</reference>
<keyword evidence="2" id="KW-1185">Reference proteome</keyword>
<accession>A0A0L1JRZ5</accession>
<organism evidence="1 2">
    <name type="scientific">Pseudaestuariivita atlantica</name>
    <dbReference type="NCBI Taxonomy" id="1317121"/>
    <lineage>
        <taxon>Bacteria</taxon>
        <taxon>Pseudomonadati</taxon>
        <taxon>Pseudomonadota</taxon>
        <taxon>Alphaproteobacteria</taxon>
        <taxon>Rhodobacterales</taxon>
        <taxon>Paracoccaceae</taxon>
        <taxon>Pseudaestuariivita</taxon>
    </lineage>
</organism>
<protein>
    <submittedName>
        <fullName evidence="1">Uncharacterized protein</fullName>
    </submittedName>
</protein>
<comment type="caution">
    <text evidence="1">The sequence shown here is derived from an EMBL/GenBank/DDBJ whole genome shotgun (WGS) entry which is preliminary data.</text>
</comment>
<dbReference type="STRING" id="1317121.ATO11_08140"/>
<dbReference type="AlphaFoldDB" id="A0A0L1JRZ5"/>
<dbReference type="EMBL" id="AQQZ01000003">
    <property type="protein sequence ID" value="KNG94183.1"/>
    <property type="molecule type" value="Genomic_DNA"/>
</dbReference>
<gene>
    <name evidence="1" type="ORF">ATO11_08140</name>
</gene>
<evidence type="ECO:0000313" key="1">
    <source>
        <dbReference type="EMBL" id="KNG94183.1"/>
    </source>
</evidence>
<dbReference type="Proteomes" id="UP000036938">
    <property type="component" value="Unassembled WGS sequence"/>
</dbReference>
<dbReference type="RefSeq" id="WP_050530333.1">
    <property type="nucleotide sequence ID" value="NZ_AQQZ01000003.1"/>
</dbReference>
<evidence type="ECO:0000313" key="2">
    <source>
        <dbReference type="Proteomes" id="UP000036938"/>
    </source>
</evidence>
<proteinExistence type="predicted"/>
<sequence length="94" mass="9917">MKAVTIIGAVVAALVIAGGVYMIDIDQTQEAQLPEVKIEGGQLPEYDAEVGSVEVGSTTTEVTVPEVEVTTDQVELTTPTIEINPPSDEDFAQN</sequence>